<dbReference type="AlphaFoldDB" id="A0A6J5EC71"/>
<dbReference type="RefSeq" id="WP_175228890.1">
    <property type="nucleotide sequence ID" value="NZ_CADIKH010000023.1"/>
</dbReference>
<name>A0A6J5EC71_9BURK</name>
<evidence type="ECO:0000313" key="2">
    <source>
        <dbReference type="Proteomes" id="UP000494363"/>
    </source>
</evidence>
<reference evidence="1 2" key="1">
    <citation type="submission" date="2020-04" db="EMBL/GenBank/DDBJ databases">
        <authorList>
            <person name="De Canck E."/>
        </authorList>
    </citation>
    <scope>NUCLEOTIDE SEQUENCE [LARGE SCALE GENOMIC DNA]</scope>
    <source>
        <strain evidence="1 2">LMG 29542</strain>
    </source>
</reference>
<keyword evidence="2" id="KW-1185">Reference proteome</keyword>
<accession>A0A6J5EC71</accession>
<organism evidence="1 2">
    <name type="scientific">Paraburkholderia humisilvae</name>
    <dbReference type="NCBI Taxonomy" id="627669"/>
    <lineage>
        <taxon>Bacteria</taxon>
        <taxon>Pseudomonadati</taxon>
        <taxon>Pseudomonadota</taxon>
        <taxon>Betaproteobacteria</taxon>
        <taxon>Burkholderiales</taxon>
        <taxon>Burkholderiaceae</taxon>
        <taxon>Paraburkholderia</taxon>
    </lineage>
</organism>
<evidence type="ECO:0000313" key="1">
    <source>
        <dbReference type="EMBL" id="CAB3764069.1"/>
    </source>
</evidence>
<protein>
    <submittedName>
        <fullName evidence="1">Uncharacterized protein</fullName>
    </submittedName>
</protein>
<proteinExistence type="predicted"/>
<gene>
    <name evidence="1" type="ORF">LMG29542_04771</name>
</gene>
<dbReference type="EMBL" id="CADIKH010000023">
    <property type="protein sequence ID" value="CAB3764069.1"/>
    <property type="molecule type" value="Genomic_DNA"/>
</dbReference>
<sequence length="63" mass="6995">MSTLYVQFSDATQSTICSVFSCSQDTTEFPNQGEIDTSDARWKTYCDTMPAQVRTFLPTPTSG</sequence>
<dbReference type="Proteomes" id="UP000494363">
    <property type="component" value="Unassembled WGS sequence"/>
</dbReference>